<dbReference type="Proteomes" id="UP000295504">
    <property type="component" value="Unassembled WGS sequence"/>
</dbReference>
<name>A0A4R2TSH0_9FIRM</name>
<dbReference type="GO" id="GO:0005886">
    <property type="term" value="C:plasma membrane"/>
    <property type="evidence" value="ECO:0007669"/>
    <property type="project" value="UniProtKB-SubCell"/>
</dbReference>
<keyword evidence="8" id="KW-1185">Reference proteome</keyword>
<evidence type="ECO:0000313" key="7">
    <source>
        <dbReference type="EMBL" id="TCQ00499.1"/>
    </source>
</evidence>
<dbReference type="RefSeq" id="WP_132849067.1">
    <property type="nucleotide sequence ID" value="NZ_CP058648.1"/>
</dbReference>
<dbReference type="GO" id="GO:0046677">
    <property type="term" value="P:response to antibiotic"/>
    <property type="evidence" value="ECO:0007669"/>
    <property type="project" value="UniProtKB-KW"/>
</dbReference>
<protein>
    <recommendedName>
        <fullName evidence="6">Phosphatidylglycerol lysyltransferase</fullName>
        <ecNumber evidence="6">2.3.2.3</ecNumber>
    </recommendedName>
    <alternativeName>
        <fullName evidence="6">Lysylphosphatidylglycerol synthase</fullName>
    </alternativeName>
</protein>
<keyword evidence="4 6" id="KW-1133">Transmembrane helix</keyword>
<dbReference type="NCBIfam" id="TIGR00374">
    <property type="entry name" value="flippase-like domain"/>
    <property type="match status" value="1"/>
</dbReference>
<keyword evidence="6" id="KW-0046">Antibiotic resistance</keyword>
<keyword evidence="5 6" id="KW-0472">Membrane</keyword>
<dbReference type="Pfam" id="PF03706">
    <property type="entry name" value="LPG_synthase_TM"/>
    <property type="match status" value="1"/>
</dbReference>
<dbReference type="PANTHER" id="PTHR39087:SF2">
    <property type="entry name" value="UPF0104 MEMBRANE PROTEIN MJ1595"/>
    <property type="match status" value="1"/>
</dbReference>
<feature type="transmembrane region" description="Helical" evidence="6">
    <location>
        <begin position="14"/>
        <end position="33"/>
    </location>
</feature>
<reference evidence="7 8" key="1">
    <citation type="submission" date="2019-03" db="EMBL/GenBank/DDBJ databases">
        <title>Genomic Encyclopedia of Type Strains, Phase IV (KMG-IV): sequencing the most valuable type-strain genomes for metagenomic binning, comparative biology and taxonomic classification.</title>
        <authorList>
            <person name="Goeker M."/>
        </authorList>
    </citation>
    <scope>NUCLEOTIDE SEQUENCE [LARGE SCALE GENOMIC DNA]</scope>
    <source>
        <strain evidence="7 8">DSM 100013</strain>
    </source>
</reference>
<keyword evidence="6" id="KW-0443">Lipid metabolism</keyword>
<comment type="function">
    <text evidence="6">Catalyzes the transfer of a lysyl group from L-lysyl-tRNA(Lys) to membrane-bound phosphatidylglycerol (PG), which produces lysylphosphatidylglycerol (LPG), a major component of the bacterial membrane with a positive net charge. LPG synthesis contributes to bacterial virulence as it is involved in the resistance mechanism against cationic antimicrobial peptides (CAMP) produces by the host's immune system (defensins, cathelicidins) and by the competing microorganisms.</text>
</comment>
<dbReference type="GO" id="GO:0050071">
    <property type="term" value="F:phosphatidylglycerol lysyltransferase activity"/>
    <property type="evidence" value="ECO:0007669"/>
    <property type="project" value="UniProtKB-EC"/>
</dbReference>
<evidence type="ECO:0000313" key="8">
    <source>
        <dbReference type="Proteomes" id="UP000295504"/>
    </source>
</evidence>
<evidence type="ECO:0000256" key="6">
    <source>
        <dbReference type="RuleBase" id="RU363042"/>
    </source>
</evidence>
<proteinExistence type="inferred from homology"/>
<gene>
    <name evidence="6" type="primary">mprF</name>
    <name evidence="7" type="ORF">EDD79_103116</name>
</gene>
<evidence type="ECO:0000256" key="3">
    <source>
        <dbReference type="ARBA" id="ARBA00022692"/>
    </source>
</evidence>
<accession>A0A4R2TSH0</accession>
<dbReference type="EC" id="2.3.2.3" evidence="6"/>
<dbReference type="GO" id="GO:0006629">
    <property type="term" value="P:lipid metabolic process"/>
    <property type="evidence" value="ECO:0007669"/>
    <property type="project" value="UniProtKB-KW"/>
</dbReference>
<dbReference type="InterPro" id="IPR022791">
    <property type="entry name" value="L-PG_synthase/AglD"/>
</dbReference>
<dbReference type="EMBL" id="SLYC01000031">
    <property type="protein sequence ID" value="TCQ00499.1"/>
    <property type="molecule type" value="Genomic_DNA"/>
</dbReference>
<feature type="transmembrane region" description="Helical" evidence="6">
    <location>
        <begin position="130"/>
        <end position="147"/>
    </location>
</feature>
<feature type="transmembrane region" description="Helical" evidence="6">
    <location>
        <begin position="238"/>
        <end position="257"/>
    </location>
</feature>
<feature type="transmembrane region" description="Helical" evidence="6">
    <location>
        <begin position="290"/>
        <end position="311"/>
    </location>
</feature>
<dbReference type="PANTHER" id="PTHR39087">
    <property type="entry name" value="UPF0104 MEMBRANE PROTEIN MJ1595"/>
    <property type="match status" value="1"/>
</dbReference>
<evidence type="ECO:0000256" key="2">
    <source>
        <dbReference type="ARBA" id="ARBA00022475"/>
    </source>
</evidence>
<dbReference type="OrthoDB" id="9799911at2"/>
<keyword evidence="3 6" id="KW-0812">Transmembrane</keyword>
<keyword evidence="2" id="KW-1003">Cell membrane</keyword>
<evidence type="ECO:0000256" key="4">
    <source>
        <dbReference type="ARBA" id="ARBA00022989"/>
    </source>
</evidence>
<sequence length="319" mass="36160">MEQKNIDFKRLKKSMFISVIIAMLLFAGLSIYSDINQLRRVFVTFNYRYIPIILLLAPLNYLLRFVKWSYYLKLIGVNITIKDNFLIFISGLSMTITPGKIGEFFKSYLLKEKANLPISSSAPLVMVERITDGFSMLILASLGILSYKHGLEVFLFVLVCMVAFIVIIQFSSIVYFFLDLLHRIPILKRFKSDFENFYRHAHMLLKPKPLSYAISIGVVSWFFEGLVIYFTIKAMGLTFTLLASIFVVSFSSIVGAISMMPGGLLAAEGSILGLLIMMDLPRDVAVATTLITRFSTLWLGVLIGFIGLIILQRSFDNKN</sequence>
<feature type="transmembrane region" description="Helical" evidence="6">
    <location>
        <begin position="153"/>
        <end position="178"/>
    </location>
</feature>
<organism evidence="7 8">
    <name type="scientific">Serpentinicella alkaliphila</name>
    <dbReference type="NCBI Taxonomy" id="1734049"/>
    <lineage>
        <taxon>Bacteria</taxon>
        <taxon>Bacillati</taxon>
        <taxon>Bacillota</taxon>
        <taxon>Clostridia</taxon>
        <taxon>Peptostreptococcales</taxon>
        <taxon>Natronincolaceae</taxon>
        <taxon>Serpentinicella</taxon>
    </lineage>
</organism>
<evidence type="ECO:0000256" key="5">
    <source>
        <dbReference type="ARBA" id="ARBA00023136"/>
    </source>
</evidence>
<comment type="catalytic activity">
    <reaction evidence="6">
        <text>L-lysyl-tRNA(Lys) + a 1,2-diacyl-sn-glycero-3-phospho-(1'-sn-glycerol) = a 1,2-diacyl-sn-glycero-3-phospho-1'-(3'-O-L-lysyl)-sn-glycerol + tRNA(Lys)</text>
        <dbReference type="Rhea" id="RHEA:10668"/>
        <dbReference type="Rhea" id="RHEA-COMP:9696"/>
        <dbReference type="Rhea" id="RHEA-COMP:9697"/>
        <dbReference type="ChEBI" id="CHEBI:64716"/>
        <dbReference type="ChEBI" id="CHEBI:75792"/>
        <dbReference type="ChEBI" id="CHEBI:78442"/>
        <dbReference type="ChEBI" id="CHEBI:78529"/>
        <dbReference type="EC" id="2.3.2.3"/>
    </reaction>
</comment>
<comment type="similarity">
    <text evidence="6">Belongs to the LPG synthase family.</text>
</comment>
<dbReference type="AlphaFoldDB" id="A0A4R2TSH0"/>
<comment type="subcellular location">
    <subcellularLocation>
        <location evidence="1 6">Cell membrane</location>
        <topology evidence="1 6">Multi-pass membrane protein</topology>
    </subcellularLocation>
</comment>
<evidence type="ECO:0000256" key="1">
    <source>
        <dbReference type="ARBA" id="ARBA00004651"/>
    </source>
</evidence>
<feature type="transmembrane region" description="Helical" evidence="6">
    <location>
        <begin position="45"/>
        <end position="63"/>
    </location>
</feature>
<comment type="caution">
    <text evidence="7">The sequence shown here is derived from an EMBL/GenBank/DDBJ whole genome shotgun (WGS) entry which is preliminary data.</text>
</comment>
<keyword evidence="6" id="KW-0808">Transferase</keyword>
<feature type="transmembrane region" description="Helical" evidence="6">
    <location>
        <begin position="210"/>
        <end position="232"/>
    </location>
</feature>